<evidence type="ECO:0000313" key="1">
    <source>
        <dbReference type="EMBL" id="KAL0253522.1"/>
    </source>
</evidence>
<keyword evidence="2" id="KW-1185">Reference proteome</keyword>
<reference evidence="1 2" key="2">
    <citation type="submission" date="2024-01" db="EMBL/GenBank/DDBJ databases">
        <title>Comparative genomics of Cryptococcus and Kwoniella reveals pathogenesis evolution and contrasting modes of karyotype evolution via chromosome fusion or intercentromeric recombination.</title>
        <authorList>
            <person name="Coelho M.A."/>
            <person name="David-Palma M."/>
            <person name="Shea T."/>
            <person name="Bowers K."/>
            <person name="Mcginley-Smith S."/>
            <person name="Mohammad A.W."/>
            <person name="Gnirke A."/>
            <person name="Yurkov A.M."/>
            <person name="Nowrousian M."/>
            <person name="Sun S."/>
            <person name="Cuomo C.A."/>
            <person name="Heitman J."/>
        </authorList>
    </citation>
    <scope>NUCLEOTIDE SEQUENCE [LARGE SCALE GENOMIC DNA]</scope>
    <source>
        <strain evidence="1 2">IND107</strain>
    </source>
</reference>
<dbReference type="RefSeq" id="XP_066615743.1">
    <property type="nucleotide sequence ID" value="XM_066755457.1"/>
</dbReference>
<comment type="caution">
    <text evidence="1">The sequence shown here is derived from an EMBL/GenBank/DDBJ whole genome shotgun (WGS) entry which is preliminary data.</text>
</comment>
<organism evidence="1 2">
    <name type="scientific">Cryptococcus tetragattii IND107</name>
    <dbReference type="NCBI Taxonomy" id="1296105"/>
    <lineage>
        <taxon>Eukaryota</taxon>
        <taxon>Fungi</taxon>
        <taxon>Dikarya</taxon>
        <taxon>Basidiomycota</taxon>
        <taxon>Agaricomycotina</taxon>
        <taxon>Tremellomycetes</taxon>
        <taxon>Tremellales</taxon>
        <taxon>Cryptococcaceae</taxon>
        <taxon>Cryptococcus</taxon>
        <taxon>Cryptococcus gattii species complex</taxon>
    </lineage>
</organism>
<sequence length="67" mass="7749">MERFVTGVYKQFLDPSCCIIMSSSALSTILENEQVSFAQRANVINKQYHFLLRRETVGPIKVKREAR</sequence>
<protein>
    <submittedName>
        <fullName evidence="1">Uncharacterized protein</fullName>
    </submittedName>
</protein>
<dbReference type="EMBL" id="ATAM02000002">
    <property type="protein sequence ID" value="KAL0253522.1"/>
    <property type="molecule type" value="Genomic_DNA"/>
</dbReference>
<proteinExistence type="predicted"/>
<dbReference type="Proteomes" id="UP000054399">
    <property type="component" value="Unassembled WGS sequence"/>
</dbReference>
<name>A0ABR3BYX3_9TREE</name>
<dbReference type="GeneID" id="91987752"/>
<accession>A0ABR3BYX3</accession>
<reference evidence="2" key="1">
    <citation type="submission" date="2015-01" db="EMBL/GenBank/DDBJ databases">
        <title>The Genome Sequence of Cryptococcus gattii MMRL2647.</title>
        <authorList>
            <consortium name="The Broad Institute Genomics Platform"/>
            <person name="Cuomo C."/>
            <person name="Litvintseva A."/>
            <person name="Chen Y."/>
            <person name="Heitman J."/>
            <person name="Sun S."/>
            <person name="Springer D."/>
            <person name="Dromer F."/>
            <person name="Young S."/>
            <person name="Zeng Q."/>
            <person name="Gargeya S."/>
            <person name="Abouelleil A."/>
            <person name="Alvarado L."/>
            <person name="Chapman S.B."/>
            <person name="Gainer-Dewar J."/>
            <person name="Goldberg J."/>
            <person name="Griggs A."/>
            <person name="Gujja S."/>
            <person name="Hansen M."/>
            <person name="Howarth C."/>
            <person name="Imamovic A."/>
            <person name="Larimer J."/>
            <person name="Murphy C."/>
            <person name="Naylor J."/>
            <person name="Pearson M."/>
            <person name="Priest M."/>
            <person name="Roberts A."/>
            <person name="Saif S."/>
            <person name="Shea T."/>
            <person name="Sykes S."/>
            <person name="Wortman J."/>
            <person name="Nusbaum C."/>
            <person name="Birren B."/>
        </authorList>
    </citation>
    <scope>NUCLEOTIDE SEQUENCE [LARGE SCALE GENOMIC DNA]</scope>
    <source>
        <strain evidence="2">IND107</strain>
    </source>
</reference>
<gene>
    <name evidence="1" type="ORF">I308_100894</name>
</gene>
<evidence type="ECO:0000313" key="2">
    <source>
        <dbReference type="Proteomes" id="UP000054399"/>
    </source>
</evidence>